<keyword evidence="6" id="KW-1185">Reference proteome</keyword>
<dbReference type="Pfam" id="PF01965">
    <property type="entry name" value="DJ-1_PfpI"/>
    <property type="match status" value="1"/>
</dbReference>
<dbReference type="SMART" id="SM00342">
    <property type="entry name" value="HTH_ARAC"/>
    <property type="match status" value="1"/>
</dbReference>
<reference evidence="6" key="1">
    <citation type="submission" date="2016-10" db="EMBL/GenBank/DDBJ databases">
        <authorList>
            <person name="Varghese N."/>
            <person name="Submissions S."/>
        </authorList>
    </citation>
    <scope>NUCLEOTIDE SEQUENCE [LARGE SCALE GENOMIC DNA]</scope>
    <source>
        <strain evidence="6">DSM 45004</strain>
    </source>
</reference>
<dbReference type="Gene3D" id="1.10.10.60">
    <property type="entry name" value="Homeodomain-like"/>
    <property type="match status" value="1"/>
</dbReference>
<dbReference type="SUPFAM" id="SSF46689">
    <property type="entry name" value="Homeodomain-like"/>
    <property type="match status" value="2"/>
</dbReference>
<gene>
    <name evidence="5" type="ORF">SAMN04487819_105339</name>
</gene>
<dbReference type="PANTHER" id="PTHR43130">
    <property type="entry name" value="ARAC-FAMILY TRANSCRIPTIONAL REGULATOR"/>
    <property type="match status" value="1"/>
</dbReference>
<dbReference type="InterPro" id="IPR029062">
    <property type="entry name" value="Class_I_gatase-like"/>
</dbReference>
<dbReference type="PANTHER" id="PTHR43130:SF3">
    <property type="entry name" value="HTH-TYPE TRANSCRIPTIONAL REGULATOR RV1931C"/>
    <property type="match status" value="1"/>
</dbReference>
<protein>
    <submittedName>
        <fullName evidence="5">AraC family transcriptional regulator, transcriptional activator FtrA</fullName>
    </submittedName>
</protein>
<dbReference type="Pfam" id="PF12833">
    <property type="entry name" value="HTH_18"/>
    <property type="match status" value="1"/>
</dbReference>
<dbReference type="Gene3D" id="3.40.50.880">
    <property type="match status" value="1"/>
</dbReference>
<name>A0A1I1WJI8_9ACTN</name>
<sequence>MLPMHQISVLALPEVVLFDLAIPLEVFGSQPHRYTTTVCAAAPGPVPGTGGVPVHAGRGLTSLAEADTVIVPGFDPRDVPAREVLTALHDAAERGARMVSICTGAFALAPTGLLDQRSATTHWYYTEELSQRYPRIQVDPNVLYIDHDDIATSAGMAAGIDLCLHLVRRDHGADAATDIARRMVVPPHRRGGQAQLLDRPLPPSGDTLAETCAWAREHLDQRLTVADLARHAGYAPRTFARHFRAQTGTTPLRWLTAQRIHQARRLLEHTDRTVADIARSVGLGTAANLRTQLARDAHTSPNAYRRTFQESHREPHYNDGGAR</sequence>
<dbReference type="PROSITE" id="PS01124">
    <property type="entry name" value="HTH_ARAC_FAMILY_2"/>
    <property type="match status" value="1"/>
</dbReference>
<organism evidence="5 6">
    <name type="scientific">Actinopolyspora alba</name>
    <dbReference type="NCBI Taxonomy" id="673379"/>
    <lineage>
        <taxon>Bacteria</taxon>
        <taxon>Bacillati</taxon>
        <taxon>Actinomycetota</taxon>
        <taxon>Actinomycetes</taxon>
        <taxon>Actinopolysporales</taxon>
        <taxon>Actinopolysporaceae</taxon>
        <taxon>Actinopolyspora</taxon>
        <taxon>Actinopolyspora alba group</taxon>
    </lineage>
</organism>
<evidence type="ECO:0000313" key="5">
    <source>
        <dbReference type="EMBL" id="SFD95374.1"/>
    </source>
</evidence>
<keyword evidence="2" id="KW-0804">Transcription</keyword>
<accession>A0A1I1WJI8</accession>
<dbReference type="SUPFAM" id="SSF52317">
    <property type="entry name" value="Class I glutamine amidotransferase-like"/>
    <property type="match status" value="1"/>
</dbReference>
<evidence type="ECO:0000256" key="1">
    <source>
        <dbReference type="ARBA" id="ARBA00023015"/>
    </source>
</evidence>
<evidence type="ECO:0000313" key="6">
    <source>
        <dbReference type="Proteomes" id="UP000198716"/>
    </source>
</evidence>
<dbReference type="InterPro" id="IPR052158">
    <property type="entry name" value="INH-QAR"/>
</dbReference>
<keyword evidence="1" id="KW-0805">Transcription regulation</keyword>
<dbReference type="GO" id="GO:0003700">
    <property type="term" value="F:DNA-binding transcription factor activity"/>
    <property type="evidence" value="ECO:0007669"/>
    <property type="project" value="InterPro"/>
</dbReference>
<dbReference type="GO" id="GO:0043565">
    <property type="term" value="F:sequence-specific DNA binding"/>
    <property type="evidence" value="ECO:0007669"/>
    <property type="project" value="InterPro"/>
</dbReference>
<dbReference type="EMBL" id="FOMZ01000005">
    <property type="protein sequence ID" value="SFD95374.1"/>
    <property type="molecule type" value="Genomic_DNA"/>
</dbReference>
<proteinExistence type="predicted"/>
<dbReference type="InterPro" id="IPR009057">
    <property type="entry name" value="Homeodomain-like_sf"/>
</dbReference>
<dbReference type="InterPro" id="IPR002818">
    <property type="entry name" value="DJ-1/PfpI"/>
</dbReference>
<dbReference type="AlphaFoldDB" id="A0A1I1WJI8"/>
<feature type="compositionally biased region" description="Basic and acidic residues" evidence="3">
    <location>
        <begin position="307"/>
        <end position="323"/>
    </location>
</feature>
<feature type="domain" description="HTH araC/xylS-type" evidence="4">
    <location>
        <begin position="209"/>
        <end position="307"/>
    </location>
</feature>
<dbReference type="Proteomes" id="UP000198716">
    <property type="component" value="Unassembled WGS sequence"/>
</dbReference>
<dbReference type="InterPro" id="IPR018060">
    <property type="entry name" value="HTH_AraC"/>
</dbReference>
<evidence type="ECO:0000259" key="4">
    <source>
        <dbReference type="PROSITE" id="PS01124"/>
    </source>
</evidence>
<feature type="region of interest" description="Disordered" evidence="3">
    <location>
        <begin position="296"/>
        <end position="323"/>
    </location>
</feature>
<evidence type="ECO:0000256" key="2">
    <source>
        <dbReference type="ARBA" id="ARBA00023163"/>
    </source>
</evidence>
<evidence type="ECO:0000256" key="3">
    <source>
        <dbReference type="SAM" id="MobiDB-lite"/>
    </source>
</evidence>
<dbReference type="CDD" id="cd03137">
    <property type="entry name" value="GATase1_AraC_1"/>
    <property type="match status" value="1"/>
</dbReference>